<dbReference type="Gene3D" id="3.50.50.60">
    <property type="entry name" value="FAD/NAD(P)-binding domain"/>
    <property type="match status" value="1"/>
</dbReference>
<evidence type="ECO:0000259" key="1">
    <source>
        <dbReference type="Pfam" id="PF01266"/>
    </source>
</evidence>
<feature type="domain" description="FAD dependent oxidoreductase" evidence="1">
    <location>
        <begin position="2"/>
        <end position="116"/>
    </location>
</feature>
<evidence type="ECO:0000313" key="3">
    <source>
        <dbReference type="Proteomes" id="UP000523795"/>
    </source>
</evidence>
<dbReference type="Proteomes" id="UP000523795">
    <property type="component" value="Unassembled WGS sequence"/>
</dbReference>
<dbReference type="InterPro" id="IPR036188">
    <property type="entry name" value="FAD/NAD-bd_sf"/>
</dbReference>
<feature type="non-terminal residue" evidence="2">
    <location>
        <position position="118"/>
    </location>
</feature>
<name>A0ABX1JQD7_9MICC</name>
<dbReference type="InterPro" id="IPR006076">
    <property type="entry name" value="FAD-dep_OxRdtase"/>
</dbReference>
<feature type="non-terminal residue" evidence="2">
    <location>
        <position position="1"/>
    </location>
</feature>
<dbReference type="Pfam" id="PF01266">
    <property type="entry name" value="DAO"/>
    <property type="match status" value="1"/>
</dbReference>
<evidence type="ECO:0000313" key="2">
    <source>
        <dbReference type="EMBL" id="NKX51301.1"/>
    </source>
</evidence>
<protein>
    <submittedName>
        <fullName evidence="2">FAD-dependent oxidoreductase</fullName>
    </submittedName>
</protein>
<keyword evidence="3" id="KW-1185">Reference proteome</keyword>
<dbReference type="EMBL" id="JAAZSR010000204">
    <property type="protein sequence ID" value="NKX51301.1"/>
    <property type="molecule type" value="Genomic_DNA"/>
</dbReference>
<comment type="caution">
    <text evidence="2">The sequence shown here is derived from an EMBL/GenBank/DDBJ whole genome shotgun (WGS) entry which is preliminary data.</text>
</comment>
<sequence>AQARRAVAGGAEFREFTRVVDLVRDGGTVAGVVVENSLDPQGTETIAADVVVAAGGLWGPTLGRLAGVELPVLPVEHCFATTAPVPSLAGANDELDEASKPLLRHQDFALYLREYNDR</sequence>
<proteinExistence type="predicted"/>
<gene>
    <name evidence="2" type="ORF">HER39_12135</name>
</gene>
<dbReference type="Gene3D" id="3.30.9.10">
    <property type="entry name" value="D-Amino Acid Oxidase, subunit A, domain 2"/>
    <property type="match status" value="1"/>
</dbReference>
<reference evidence="2 3" key="1">
    <citation type="submission" date="2020-04" db="EMBL/GenBank/DDBJ databases">
        <authorList>
            <person name="Liu S."/>
        </authorList>
    </citation>
    <scope>NUCLEOTIDE SEQUENCE [LARGE SCALE GENOMIC DNA]</scope>
    <source>
        <strain evidence="2 3">CGMCC 1.15091</strain>
    </source>
</reference>
<dbReference type="SUPFAM" id="SSF51905">
    <property type="entry name" value="FAD/NAD(P)-binding domain"/>
    <property type="match status" value="1"/>
</dbReference>
<accession>A0ABX1JQD7</accession>
<organism evidence="2 3">
    <name type="scientific">Arthrobacter deserti</name>
    <dbReference type="NCBI Taxonomy" id="1742687"/>
    <lineage>
        <taxon>Bacteria</taxon>
        <taxon>Bacillati</taxon>
        <taxon>Actinomycetota</taxon>
        <taxon>Actinomycetes</taxon>
        <taxon>Micrococcales</taxon>
        <taxon>Micrococcaceae</taxon>
        <taxon>Arthrobacter</taxon>
    </lineage>
</organism>